<evidence type="ECO:0000313" key="2">
    <source>
        <dbReference type="EMBL" id="PJC92918.1"/>
    </source>
</evidence>
<proteinExistence type="predicted"/>
<feature type="signal peptide" evidence="1">
    <location>
        <begin position="1"/>
        <end position="19"/>
    </location>
</feature>
<gene>
    <name evidence="2" type="ORF">CUC44_12610</name>
</gene>
<evidence type="ECO:0008006" key="4">
    <source>
        <dbReference type="Google" id="ProtNLM"/>
    </source>
</evidence>
<evidence type="ECO:0000256" key="1">
    <source>
        <dbReference type="SAM" id="SignalP"/>
    </source>
</evidence>
<dbReference type="OrthoDB" id="6432319at2"/>
<feature type="chain" id="PRO_5014753813" description="DKNYY domain-containing protein" evidence="1">
    <location>
        <begin position="20"/>
        <end position="304"/>
    </location>
</feature>
<dbReference type="Proteomes" id="UP000232060">
    <property type="component" value="Unassembled WGS sequence"/>
</dbReference>
<dbReference type="RefSeq" id="WP_100860272.1">
    <property type="nucleotide sequence ID" value="NZ_PGCP01000018.1"/>
</dbReference>
<evidence type="ECO:0000313" key="3">
    <source>
        <dbReference type="Proteomes" id="UP000232060"/>
    </source>
</evidence>
<protein>
    <recommendedName>
        <fullName evidence="4">DKNYY domain-containing protein</fullName>
    </recommendedName>
</protein>
<comment type="caution">
    <text evidence="2">The sequence shown here is derived from an EMBL/GenBank/DDBJ whole genome shotgun (WGS) entry which is preliminary data.</text>
</comment>
<dbReference type="EMBL" id="PGCP01000018">
    <property type="protein sequence ID" value="PJC92918.1"/>
    <property type="molecule type" value="Genomic_DNA"/>
</dbReference>
<keyword evidence="1" id="KW-0732">Signal</keyword>
<keyword evidence="3" id="KW-1185">Reference proteome</keyword>
<accession>A0A2M8H8M6</accession>
<reference evidence="2 3" key="1">
    <citation type="submission" date="2017-11" db="EMBL/GenBank/DDBJ databases">
        <title>Draft genome sequence of environmental isolate Aeromonas lusitania sp. nov. MDC 2473.</title>
        <authorList>
            <person name="Colston S.M."/>
            <person name="Navarro A."/>
            <person name="Martinez-Murcia A.J."/>
            <person name="Graf J."/>
        </authorList>
    </citation>
    <scope>NUCLEOTIDE SEQUENCE [LARGE SCALE GENOMIC DNA]</scope>
    <source>
        <strain evidence="2 3">MDC 2473</strain>
    </source>
</reference>
<dbReference type="AlphaFoldDB" id="A0A2M8H8M6"/>
<organism evidence="2 3">
    <name type="scientific">Aeromonas lusitana</name>
    <dbReference type="NCBI Taxonomy" id="931529"/>
    <lineage>
        <taxon>Bacteria</taxon>
        <taxon>Pseudomonadati</taxon>
        <taxon>Pseudomonadota</taxon>
        <taxon>Gammaproteobacteria</taxon>
        <taxon>Aeromonadales</taxon>
        <taxon>Aeromonadaceae</taxon>
        <taxon>Aeromonas</taxon>
    </lineage>
</organism>
<sequence length="304" mass="33341">MNLRYCALLACSLPLVAHAEIAPPYQLEAGKVVFKPYGNQPGAPLAGAQAEDFEVTYRNDDFSIALSHGRYFCNANPLPDSFDIDTAKALGSFLLSGQQAYAYCEQVKAPVNTASFKLLDHPFASDDRHVFLVTGEVLNGANPRQLKTAHGQAADQRHYYYVAEQTKVIPHKGKVTLYDVCQGWAKIDGDLYFEGKAQKEVDAASFHCLNFSSAVTKDGFYSGNQRIAPLPTGVDSTLIKPLQENFVTDGTRVWYVNIKPTELAGVNLAAAKVEYDRLSDGVHNWDCSVHDDQGNPSCKKTAVE</sequence>
<name>A0A2M8H8M6_9GAMM</name>